<accession>A0ABQ4DRD6</accession>
<feature type="chain" id="PRO_5046536958" description="Lipoprotein" evidence="1">
    <location>
        <begin position="29"/>
        <end position="234"/>
    </location>
</feature>
<dbReference type="Proteomes" id="UP000614741">
    <property type="component" value="Unassembled WGS sequence"/>
</dbReference>
<evidence type="ECO:0008006" key="4">
    <source>
        <dbReference type="Google" id="ProtNLM"/>
    </source>
</evidence>
<dbReference type="EMBL" id="BONP01000045">
    <property type="protein sequence ID" value="GIG41912.1"/>
    <property type="molecule type" value="Genomic_DNA"/>
</dbReference>
<proteinExistence type="predicted"/>
<protein>
    <recommendedName>
        <fullName evidence="4">Lipoprotein</fullName>
    </recommendedName>
</protein>
<dbReference type="PROSITE" id="PS51257">
    <property type="entry name" value="PROKAR_LIPOPROTEIN"/>
    <property type="match status" value="1"/>
</dbReference>
<evidence type="ECO:0000256" key="1">
    <source>
        <dbReference type="SAM" id="SignalP"/>
    </source>
</evidence>
<name>A0ABQ4DRD6_9CELL</name>
<feature type="signal peptide" evidence="1">
    <location>
        <begin position="1"/>
        <end position="28"/>
    </location>
</feature>
<gene>
    <name evidence="2" type="ORF">Cph01nite_36740</name>
</gene>
<sequence length="234" mass="24209">MIVSRVDRVALRRAVSAVVLLTAGLGLAACSDEAPAPAPSPSVVWPDGPPSGPFESDPWVQAVREAETALAVAVNANDFGSAALNTRRTYFGVQGIALEAEARLATNSAFVYLGPRPFEPVAVVPAAEGGKVSVAGCAGEVSLMEQRPSGLPRTFSPVMTYTLEMDEDGERRIVAVDAGEVPFTLPTGELLTEELCQGVDVKSGRFEPAPDLAALVESGLDGLVPPPSPSATSP</sequence>
<reference evidence="2 3" key="1">
    <citation type="submission" date="2021-01" db="EMBL/GenBank/DDBJ databases">
        <title>Whole genome shotgun sequence of Cellulomonas phragmiteti NBRC 110785.</title>
        <authorList>
            <person name="Komaki H."/>
            <person name="Tamura T."/>
        </authorList>
    </citation>
    <scope>NUCLEOTIDE SEQUENCE [LARGE SCALE GENOMIC DNA]</scope>
    <source>
        <strain evidence="2 3">NBRC 110785</strain>
    </source>
</reference>
<organism evidence="2 3">
    <name type="scientific">Cellulomonas phragmiteti</name>
    <dbReference type="NCBI Taxonomy" id="478780"/>
    <lineage>
        <taxon>Bacteria</taxon>
        <taxon>Bacillati</taxon>
        <taxon>Actinomycetota</taxon>
        <taxon>Actinomycetes</taxon>
        <taxon>Micrococcales</taxon>
        <taxon>Cellulomonadaceae</taxon>
        <taxon>Cellulomonas</taxon>
    </lineage>
</organism>
<keyword evidence="1" id="KW-0732">Signal</keyword>
<comment type="caution">
    <text evidence="2">The sequence shown here is derived from an EMBL/GenBank/DDBJ whole genome shotgun (WGS) entry which is preliminary data.</text>
</comment>
<evidence type="ECO:0000313" key="2">
    <source>
        <dbReference type="EMBL" id="GIG41912.1"/>
    </source>
</evidence>
<keyword evidence="3" id="KW-1185">Reference proteome</keyword>
<evidence type="ECO:0000313" key="3">
    <source>
        <dbReference type="Proteomes" id="UP000614741"/>
    </source>
</evidence>